<reference evidence="8 9" key="2">
    <citation type="journal article" date="2010" name="BMC Genomics">
        <title>The genome of Geobacter bemidjiensis, exemplar for the subsurface clade of Geobacter species that predominate in Fe(III)-reducing subsurface environments.</title>
        <authorList>
            <person name="Aklujkar M."/>
            <person name="Young N.D."/>
            <person name="Holmes D."/>
            <person name="Chavan M."/>
            <person name="Risso C."/>
            <person name="Kiss H.E."/>
            <person name="Han C.S."/>
            <person name="Land M.L."/>
            <person name="Lovley D.R."/>
        </authorList>
    </citation>
    <scope>NUCLEOTIDE SEQUENCE [LARGE SCALE GENOMIC DNA]</scope>
    <source>
        <strain evidence="9">ATCC BAA-1014 / DSM 16622 / JCM 12645 / Bem</strain>
    </source>
</reference>
<dbReference type="PANTHER" id="PTHR30509:SF9">
    <property type="entry name" value="MULTIDRUG RESISTANCE PROTEIN MDTO"/>
    <property type="match status" value="1"/>
</dbReference>
<dbReference type="PANTHER" id="PTHR30509">
    <property type="entry name" value="P-HYDROXYBENZOIC ACID EFFLUX PUMP SUBUNIT-RELATED"/>
    <property type="match status" value="1"/>
</dbReference>
<protein>
    <submittedName>
        <fullName evidence="8">Membrane protein, FUSC domain-containing, putative</fullName>
    </submittedName>
</protein>
<keyword evidence="4 7" id="KW-0812">Transmembrane</keyword>
<proteinExistence type="predicted"/>
<feature type="transmembrane region" description="Helical" evidence="7">
    <location>
        <begin position="339"/>
        <end position="356"/>
    </location>
</feature>
<keyword evidence="6 7" id="KW-0472">Membrane</keyword>
<evidence type="ECO:0000256" key="3">
    <source>
        <dbReference type="ARBA" id="ARBA00022475"/>
    </source>
</evidence>
<evidence type="ECO:0000256" key="2">
    <source>
        <dbReference type="ARBA" id="ARBA00022448"/>
    </source>
</evidence>
<evidence type="ECO:0000256" key="7">
    <source>
        <dbReference type="SAM" id="Phobius"/>
    </source>
</evidence>
<gene>
    <name evidence="8" type="ordered locus">Gbem_2360</name>
</gene>
<feature type="transmembrane region" description="Helical" evidence="7">
    <location>
        <begin position="468"/>
        <end position="489"/>
    </location>
</feature>
<dbReference type="HOGENOM" id="CLU_013927_1_2_7"/>
<feature type="transmembrane region" description="Helical" evidence="7">
    <location>
        <begin position="33"/>
        <end position="49"/>
    </location>
</feature>
<keyword evidence="5 7" id="KW-1133">Transmembrane helix</keyword>
<evidence type="ECO:0000313" key="8">
    <source>
        <dbReference type="EMBL" id="ACH39372.1"/>
    </source>
</evidence>
<reference evidence="8 9" key="1">
    <citation type="submission" date="2008-07" db="EMBL/GenBank/DDBJ databases">
        <title>Complete sequence of Geobacter bemidjiensis BEM.</title>
        <authorList>
            <consortium name="US DOE Joint Genome Institute"/>
            <person name="Lucas S."/>
            <person name="Copeland A."/>
            <person name="Lapidus A."/>
            <person name="Glavina del Rio T."/>
            <person name="Dalin E."/>
            <person name="Tice H."/>
            <person name="Bruce D."/>
            <person name="Goodwin L."/>
            <person name="Pitluck S."/>
            <person name="Kiss H."/>
            <person name="Brettin T."/>
            <person name="Detter J.C."/>
            <person name="Han C."/>
            <person name="Kuske C.R."/>
            <person name="Schmutz J."/>
            <person name="Larimer F."/>
            <person name="Land M."/>
            <person name="Hauser L."/>
            <person name="Kyrpides N."/>
            <person name="Lykidis A."/>
            <person name="Lovley D."/>
            <person name="Richardson P."/>
        </authorList>
    </citation>
    <scope>NUCLEOTIDE SEQUENCE [LARGE SCALE GENOMIC DNA]</scope>
    <source>
        <strain evidence="9">ATCC BAA-1014 / DSM 16622 / JCM 12645 / Bem</strain>
    </source>
</reference>
<feature type="transmembrane region" description="Helical" evidence="7">
    <location>
        <begin position="127"/>
        <end position="152"/>
    </location>
</feature>
<evidence type="ECO:0000256" key="4">
    <source>
        <dbReference type="ARBA" id="ARBA00022692"/>
    </source>
</evidence>
<evidence type="ECO:0000256" key="5">
    <source>
        <dbReference type="ARBA" id="ARBA00022989"/>
    </source>
</evidence>
<keyword evidence="2" id="KW-0813">Transport</keyword>
<dbReference type="InterPro" id="IPR006726">
    <property type="entry name" value="PHBA_efflux_AaeB/fusaric-R"/>
</dbReference>
<evidence type="ECO:0000256" key="1">
    <source>
        <dbReference type="ARBA" id="ARBA00004651"/>
    </source>
</evidence>
<dbReference type="AlphaFoldDB" id="B5EF63"/>
<feature type="transmembrane region" description="Helical" evidence="7">
    <location>
        <begin position="54"/>
        <end position="72"/>
    </location>
</feature>
<keyword evidence="9" id="KW-1185">Reference proteome</keyword>
<dbReference type="Pfam" id="PF04632">
    <property type="entry name" value="FUSC"/>
    <property type="match status" value="1"/>
</dbReference>
<dbReference type="eggNOG" id="COG1289">
    <property type="taxonomic scope" value="Bacteria"/>
</dbReference>
<feature type="transmembrane region" description="Helical" evidence="7">
    <location>
        <begin position="444"/>
        <end position="462"/>
    </location>
</feature>
<evidence type="ECO:0000313" key="9">
    <source>
        <dbReference type="Proteomes" id="UP000008825"/>
    </source>
</evidence>
<dbReference type="EMBL" id="CP001124">
    <property type="protein sequence ID" value="ACH39372.1"/>
    <property type="molecule type" value="Genomic_DNA"/>
</dbReference>
<feature type="transmembrane region" description="Helical" evidence="7">
    <location>
        <begin position="385"/>
        <end position="408"/>
    </location>
</feature>
<feature type="transmembrane region" description="Helical" evidence="7">
    <location>
        <begin position="104"/>
        <end position="121"/>
    </location>
</feature>
<sequence length="639" mass="67858">MQWPRLLPALRATAAALAALVVAHLLRLENPYWAAMTALIVVQPTRTLLFEKSYYRLVGTAIGSAAAWLLLLQTTSPLALTAALSIWIAACVGIGNLLHGLRSYAALMAACTCAVIAMSGYQNPGHLGGMAFGRVACIIVGILVTTCVTALFTPSHSMDELGDRLNKVAADAVRWLAQLAEGAGKQAGTDLEQEILCEAAEIEALLDAGGISSSFRSHRRNARNVLGALLSMLAAGKLDTESPERLQLLQRAASGWSEALTRRLQELAAGLERDPGPEWCGKAKALAAETTLHLPLLGRALYHLTGTLEVALASHADDGANEATLHLIRHRDWQQAGRAAFRGGIVIAVVGLVWSLTGWSKGPLMLMALSIMISIFSSKEHPARFVGLIFIGAATGSTLAVFCRLVLLHGVGDFAVTAAVIAPFILLGAYAMQHRRTVIPATDATLFFIFVIQPGVSVTVAANDLAIGAVAMVLGVASAWMGYTFLVPVNPALRMRSLLAAMAKDIAQMSAQANRGSRVRIRGKLQHRVIRLVALARNFDITPAAAVSGAIGVLALTATIERLREKLEYEELSPESARQLRETLDRIACMAQTPALESRLLQGWADDLSAVLKPLPPTEDRVGATDEGAAMGAVMVPAS</sequence>
<evidence type="ECO:0000256" key="6">
    <source>
        <dbReference type="ARBA" id="ARBA00023136"/>
    </source>
</evidence>
<feature type="transmembrane region" description="Helical" evidence="7">
    <location>
        <begin position="414"/>
        <end position="432"/>
    </location>
</feature>
<dbReference type="STRING" id="404380.Gbem_2360"/>
<name>B5EF63_CITBB</name>
<dbReference type="Proteomes" id="UP000008825">
    <property type="component" value="Chromosome"/>
</dbReference>
<organism evidence="8 9">
    <name type="scientific">Citrifermentans bemidjiense (strain ATCC BAA-1014 / DSM 16622 / JCM 12645 / Bem)</name>
    <name type="common">Geobacter bemidjiensis</name>
    <dbReference type="NCBI Taxonomy" id="404380"/>
    <lineage>
        <taxon>Bacteria</taxon>
        <taxon>Pseudomonadati</taxon>
        <taxon>Thermodesulfobacteriota</taxon>
        <taxon>Desulfuromonadia</taxon>
        <taxon>Geobacterales</taxon>
        <taxon>Geobacteraceae</taxon>
        <taxon>Citrifermentans</taxon>
    </lineage>
</organism>
<comment type="subcellular location">
    <subcellularLocation>
        <location evidence="1">Cell membrane</location>
        <topology evidence="1">Multi-pass membrane protein</topology>
    </subcellularLocation>
</comment>
<keyword evidence="3" id="KW-1003">Cell membrane</keyword>
<feature type="transmembrane region" description="Helical" evidence="7">
    <location>
        <begin position="362"/>
        <end position="378"/>
    </location>
</feature>
<dbReference type="GO" id="GO:0005886">
    <property type="term" value="C:plasma membrane"/>
    <property type="evidence" value="ECO:0007669"/>
    <property type="project" value="UniProtKB-SubCell"/>
</dbReference>
<feature type="transmembrane region" description="Helical" evidence="7">
    <location>
        <begin position="78"/>
        <end position="97"/>
    </location>
</feature>
<dbReference type="GO" id="GO:0022857">
    <property type="term" value="F:transmembrane transporter activity"/>
    <property type="evidence" value="ECO:0007669"/>
    <property type="project" value="InterPro"/>
</dbReference>
<accession>B5EF63</accession>
<dbReference type="KEGG" id="gbm:Gbem_2360"/>